<organism evidence="1 2">
    <name type="scientific">Serratia phage Parlo</name>
    <dbReference type="NCBI Taxonomy" id="2557554"/>
    <lineage>
        <taxon>Viruses</taxon>
        <taxon>Duplodnaviria</taxon>
        <taxon>Heunggongvirae</taxon>
        <taxon>Uroviricota</taxon>
        <taxon>Caudoviricetes</taxon>
        <taxon>Parlovirus</taxon>
        <taxon>Parlovirus parlo</taxon>
    </lineage>
</organism>
<proteinExistence type="predicted"/>
<evidence type="ECO:0000313" key="1">
    <source>
        <dbReference type="EMBL" id="QBQ72200.1"/>
    </source>
</evidence>
<keyword evidence="2" id="KW-1185">Reference proteome</keyword>
<reference evidence="2" key="1">
    <citation type="submission" date="2019-03" db="EMBL/GenBank/DDBJ databases">
        <authorList>
            <person name="Bockoven R."/>
            <person name="Gutierrez J."/>
            <person name="Newkirk H."/>
            <person name="Liu M."/>
            <person name="Ramsey J."/>
            <person name="Cahill J."/>
        </authorList>
    </citation>
    <scope>NUCLEOTIDE SEQUENCE [LARGE SCALE GENOMIC DNA]</scope>
</reference>
<accession>A0A482MGC9</accession>
<evidence type="ECO:0000313" key="2">
    <source>
        <dbReference type="Proteomes" id="UP000307326"/>
    </source>
</evidence>
<dbReference type="Proteomes" id="UP000307326">
    <property type="component" value="Segment"/>
</dbReference>
<dbReference type="EMBL" id="MK618715">
    <property type="protein sequence ID" value="QBQ72200.1"/>
    <property type="molecule type" value="Genomic_DNA"/>
</dbReference>
<sequence>MQKSPFPITHDHKLDARRAEAHCWAMVRGGWKAKVVHPAGQGWQVVITGFRGF</sequence>
<name>A0A482MGC9_9CAUD</name>
<protein>
    <submittedName>
        <fullName evidence="1">Uncharacterized protein</fullName>
    </submittedName>
</protein>
<gene>
    <name evidence="1" type="ORF">CPT_Parlo_051</name>
</gene>